<proteinExistence type="inferred from homology"/>
<dbReference type="InterPro" id="IPR036249">
    <property type="entry name" value="Thioredoxin-like_sf"/>
</dbReference>
<accession>A0ABS3SI21</accession>
<dbReference type="RefSeq" id="WP_208210752.1">
    <property type="nucleotide sequence ID" value="NZ_CP074404.1"/>
</dbReference>
<feature type="domain" description="Thioredoxin" evidence="8">
    <location>
        <begin position="1"/>
        <end position="108"/>
    </location>
</feature>
<name>A0ABS3SI21_9CELL</name>
<evidence type="ECO:0000313" key="9">
    <source>
        <dbReference type="EMBL" id="MBO3085396.1"/>
    </source>
</evidence>
<dbReference type="InterPro" id="IPR017937">
    <property type="entry name" value="Thioredoxin_CS"/>
</dbReference>
<dbReference type="Pfam" id="PF00085">
    <property type="entry name" value="Thioredoxin"/>
    <property type="match status" value="1"/>
</dbReference>
<dbReference type="Gene3D" id="3.40.30.10">
    <property type="entry name" value="Glutaredoxin"/>
    <property type="match status" value="1"/>
</dbReference>
<dbReference type="PANTHER" id="PTHR45663:SF11">
    <property type="entry name" value="GEO12009P1"/>
    <property type="match status" value="1"/>
</dbReference>
<evidence type="ECO:0000256" key="5">
    <source>
        <dbReference type="ARBA" id="ARBA00023284"/>
    </source>
</evidence>
<dbReference type="Proteomes" id="UP000678317">
    <property type="component" value="Unassembled WGS sequence"/>
</dbReference>
<organism evidence="9 10">
    <name type="scientific">Cellulomonas fengjieae</name>
    <dbReference type="NCBI Taxonomy" id="2819978"/>
    <lineage>
        <taxon>Bacteria</taxon>
        <taxon>Bacillati</taxon>
        <taxon>Actinomycetota</taxon>
        <taxon>Actinomycetes</taxon>
        <taxon>Micrococcales</taxon>
        <taxon>Cellulomonadaceae</taxon>
        <taxon>Cellulomonas</taxon>
    </lineage>
</organism>
<evidence type="ECO:0000313" key="10">
    <source>
        <dbReference type="Proteomes" id="UP000678317"/>
    </source>
</evidence>
<dbReference type="InterPro" id="IPR005746">
    <property type="entry name" value="Thioredoxin"/>
</dbReference>
<sequence>MGATTAVTDATFGTEVLESQIPVIAYFWAPWCGPCRMVGPVMEELAEQYAGRVKIVKINSDENPQTVADYGIVSIPTLNFHAGGELVKSVIGARPKSMVAQEIESVLASA</sequence>
<evidence type="ECO:0000256" key="3">
    <source>
        <dbReference type="ARBA" id="ARBA00022982"/>
    </source>
</evidence>
<dbReference type="PRINTS" id="PR00421">
    <property type="entry name" value="THIOREDOXIN"/>
</dbReference>
<protein>
    <recommendedName>
        <fullName evidence="6 7">Thioredoxin</fullName>
    </recommendedName>
</protein>
<keyword evidence="5" id="KW-0676">Redox-active center</keyword>
<comment type="similarity">
    <text evidence="1 7">Belongs to the thioredoxin family.</text>
</comment>
<evidence type="ECO:0000256" key="1">
    <source>
        <dbReference type="ARBA" id="ARBA00008987"/>
    </source>
</evidence>
<keyword evidence="3" id="KW-0249">Electron transport</keyword>
<dbReference type="CDD" id="cd02947">
    <property type="entry name" value="TRX_family"/>
    <property type="match status" value="1"/>
</dbReference>
<dbReference type="PROSITE" id="PS00194">
    <property type="entry name" value="THIOREDOXIN_1"/>
    <property type="match status" value="1"/>
</dbReference>
<evidence type="ECO:0000256" key="7">
    <source>
        <dbReference type="PIRNR" id="PIRNR000077"/>
    </source>
</evidence>
<evidence type="ECO:0000256" key="4">
    <source>
        <dbReference type="ARBA" id="ARBA00023157"/>
    </source>
</evidence>
<dbReference type="SUPFAM" id="SSF52833">
    <property type="entry name" value="Thioredoxin-like"/>
    <property type="match status" value="1"/>
</dbReference>
<evidence type="ECO:0000256" key="2">
    <source>
        <dbReference type="ARBA" id="ARBA00022448"/>
    </source>
</evidence>
<comment type="caution">
    <text evidence="9">The sequence shown here is derived from an EMBL/GenBank/DDBJ whole genome shotgun (WGS) entry which is preliminary data.</text>
</comment>
<dbReference type="EMBL" id="JAGFBM010000006">
    <property type="protein sequence ID" value="MBO3085396.1"/>
    <property type="molecule type" value="Genomic_DNA"/>
</dbReference>
<dbReference type="PANTHER" id="PTHR45663">
    <property type="entry name" value="GEO12009P1"/>
    <property type="match status" value="1"/>
</dbReference>
<keyword evidence="2" id="KW-0813">Transport</keyword>
<reference evidence="9 10" key="1">
    <citation type="submission" date="2021-03" db="EMBL/GenBank/DDBJ databases">
        <title>novel species in genus Cellulomonas.</title>
        <authorList>
            <person name="Zhang G."/>
        </authorList>
    </citation>
    <scope>NUCLEOTIDE SEQUENCE [LARGE SCALE GENOMIC DNA]</scope>
    <source>
        <strain evidence="10">zg-ZUI188</strain>
    </source>
</reference>
<evidence type="ECO:0000256" key="6">
    <source>
        <dbReference type="NCBIfam" id="TIGR01068"/>
    </source>
</evidence>
<gene>
    <name evidence="9" type="primary">trxA</name>
    <name evidence="9" type="ORF">J4035_12180</name>
</gene>
<keyword evidence="4" id="KW-1015">Disulfide bond</keyword>
<keyword evidence="10" id="KW-1185">Reference proteome</keyword>
<dbReference type="NCBIfam" id="TIGR01068">
    <property type="entry name" value="thioredoxin"/>
    <property type="match status" value="1"/>
</dbReference>
<dbReference type="PIRSF" id="PIRSF000077">
    <property type="entry name" value="Thioredoxin"/>
    <property type="match status" value="1"/>
</dbReference>
<evidence type="ECO:0000259" key="8">
    <source>
        <dbReference type="PROSITE" id="PS51352"/>
    </source>
</evidence>
<dbReference type="InterPro" id="IPR013766">
    <property type="entry name" value="Thioredoxin_domain"/>
</dbReference>
<dbReference type="PROSITE" id="PS51352">
    <property type="entry name" value="THIOREDOXIN_2"/>
    <property type="match status" value="1"/>
</dbReference>